<dbReference type="EMBL" id="CP159534">
    <property type="protein sequence ID" value="XCJ73533.1"/>
    <property type="molecule type" value="Genomic_DNA"/>
</dbReference>
<dbReference type="SUPFAM" id="SSF51735">
    <property type="entry name" value="NAD(P)-binding Rossmann-fold domains"/>
    <property type="match status" value="1"/>
</dbReference>
<dbReference type="InterPro" id="IPR051267">
    <property type="entry name" value="STEAP_metalloreductase"/>
</dbReference>
<dbReference type="KEGG" id="stac:ABII15_27850"/>
<accession>A0AAU8J0J2</accession>
<dbReference type="PANTHER" id="PTHR14239">
    <property type="entry name" value="DUDULIN-RELATED"/>
    <property type="match status" value="1"/>
</dbReference>
<sequence length="214" mass="21778">MRISTLGTGNMAHALAAHWVRAGHEVTVGGRDEEKAARLAARIGAAGHGSLARAAGAGDVVLVALPYGVGERVVAALREPLAGKVLLDCCNPVGEGFRLLTEGGPAAARRIAAAAPGARVVKAFNLCHEDVWRLTPPVFDGRPLAVPLCADDDRALDLVRELVRDAGCVPLSAGGLDRAGLLEATAALVIRLWVGEGADAQAMLPPLAASGGAA</sequence>
<dbReference type="PANTHER" id="PTHR14239:SF10">
    <property type="entry name" value="REDUCTASE"/>
    <property type="match status" value="1"/>
</dbReference>
<dbReference type="AlphaFoldDB" id="A0AAU8J0J2"/>
<evidence type="ECO:0000259" key="2">
    <source>
        <dbReference type="Pfam" id="PF03807"/>
    </source>
</evidence>
<keyword evidence="1" id="KW-0560">Oxidoreductase</keyword>
<protein>
    <submittedName>
        <fullName evidence="3">NAD(P)-binding domain-containing protein</fullName>
    </submittedName>
</protein>
<dbReference type="RefSeq" id="WP_353944995.1">
    <property type="nucleotide sequence ID" value="NZ_CP159534.1"/>
</dbReference>
<evidence type="ECO:0000256" key="1">
    <source>
        <dbReference type="ARBA" id="ARBA00023002"/>
    </source>
</evidence>
<evidence type="ECO:0000313" key="3">
    <source>
        <dbReference type="EMBL" id="XCJ73533.1"/>
    </source>
</evidence>
<proteinExistence type="predicted"/>
<organism evidence="3">
    <name type="scientific">Streptomyces tabacisoli</name>
    <dbReference type="NCBI Taxonomy" id="3156398"/>
    <lineage>
        <taxon>Bacteria</taxon>
        <taxon>Bacillati</taxon>
        <taxon>Actinomycetota</taxon>
        <taxon>Actinomycetes</taxon>
        <taxon>Kitasatosporales</taxon>
        <taxon>Streptomycetaceae</taxon>
        <taxon>Streptomyces</taxon>
    </lineage>
</organism>
<dbReference type="Gene3D" id="3.40.50.720">
    <property type="entry name" value="NAD(P)-binding Rossmann-like Domain"/>
    <property type="match status" value="1"/>
</dbReference>
<feature type="domain" description="Pyrroline-5-carboxylate reductase catalytic N-terminal" evidence="2">
    <location>
        <begin position="3"/>
        <end position="92"/>
    </location>
</feature>
<dbReference type="InterPro" id="IPR028939">
    <property type="entry name" value="P5C_Rdtase_cat_N"/>
</dbReference>
<dbReference type="Pfam" id="PF03807">
    <property type="entry name" value="F420_oxidored"/>
    <property type="match status" value="1"/>
</dbReference>
<dbReference type="InterPro" id="IPR036291">
    <property type="entry name" value="NAD(P)-bd_dom_sf"/>
</dbReference>
<dbReference type="GO" id="GO:0016491">
    <property type="term" value="F:oxidoreductase activity"/>
    <property type="evidence" value="ECO:0007669"/>
    <property type="project" value="UniProtKB-KW"/>
</dbReference>
<gene>
    <name evidence="3" type="ORF">ABII15_27850</name>
</gene>
<reference evidence="3" key="1">
    <citation type="submission" date="2024-06" db="EMBL/GenBank/DDBJ databases">
        <title>Streptomyces sp. strain HUAS MG91 genome sequences.</title>
        <authorList>
            <person name="Mo P."/>
        </authorList>
    </citation>
    <scope>NUCLEOTIDE SEQUENCE</scope>
    <source>
        <strain evidence="3">HUAS MG91</strain>
    </source>
</reference>
<name>A0AAU8J0J2_9ACTN</name>